<keyword evidence="5 9" id="KW-0548">Nucleotidyltransferase</keyword>
<dbReference type="InterPro" id="IPR022635">
    <property type="entry name" value="DNA_polIII_beta_C"/>
</dbReference>
<comment type="subcellular location">
    <subcellularLocation>
        <location evidence="1 9">Cytoplasm</location>
    </subcellularLocation>
</comment>
<name>A0A1G2M280_9BACT</name>
<feature type="domain" description="DNA polymerase III beta sliding clamp N-terminal" evidence="10">
    <location>
        <begin position="1"/>
        <end position="119"/>
    </location>
</feature>
<dbReference type="Proteomes" id="UP000178873">
    <property type="component" value="Unassembled WGS sequence"/>
</dbReference>
<dbReference type="InterPro" id="IPR022634">
    <property type="entry name" value="DNA_polIII_beta_N"/>
</dbReference>
<comment type="similarity">
    <text evidence="2 9">Belongs to the beta sliding clamp family.</text>
</comment>
<dbReference type="PIRSF" id="PIRSF000804">
    <property type="entry name" value="DNA_pol_III_b"/>
    <property type="match status" value="1"/>
</dbReference>
<evidence type="ECO:0000256" key="3">
    <source>
        <dbReference type="ARBA" id="ARBA00022490"/>
    </source>
</evidence>
<keyword evidence="6 9" id="KW-0235">DNA replication</keyword>
<evidence type="ECO:0000256" key="4">
    <source>
        <dbReference type="ARBA" id="ARBA00022679"/>
    </source>
</evidence>
<dbReference type="Pfam" id="PF02768">
    <property type="entry name" value="DNA_pol3_beta_3"/>
    <property type="match status" value="1"/>
</dbReference>
<dbReference type="GO" id="GO:0005737">
    <property type="term" value="C:cytoplasm"/>
    <property type="evidence" value="ECO:0007669"/>
    <property type="project" value="UniProtKB-SubCell"/>
</dbReference>
<dbReference type="Gene3D" id="3.10.150.10">
    <property type="entry name" value="DNA Polymerase III, subunit A, domain 2"/>
    <property type="match status" value="1"/>
</dbReference>
<reference evidence="13 14" key="1">
    <citation type="journal article" date="2016" name="Nat. Commun.">
        <title>Thousands of microbial genomes shed light on interconnected biogeochemical processes in an aquifer system.</title>
        <authorList>
            <person name="Anantharaman K."/>
            <person name="Brown C.T."/>
            <person name="Hug L.A."/>
            <person name="Sharon I."/>
            <person name="Castelle C.J."/>
            <person name="Probst A.J."/>
            <person name="Thomas B.C."/>
            <person name="Singh A."/>
            <person name="Wilkins M.J."/>
            <person name="Karaoz U."/>
            <person name="Brodie E.L."/>
            <person name="Williams K.H."/>
            <person name="Hubbard S.S."/>
            <person name="Banfield J.F."/>
        </authorList>
    </citation>
    <scope>NUCLEOTIDE SEQUENCE [LARGE SCALE GENOMIC DNA]</scope>
</reference>
<dbReference type="NCBIfam" id="TIGR00663">
    <property type="entry name" value="dnan"/>
    <property type="match status" value="1"/>
</dbReference>
<dbReference type="GO" id="GO:0009360">
    <property type="term" value="C:DNA polymerase III complex"/>
    <property type="evidence" value="ECO:0007669"/>
    <property type="project" value="InterPro"/>
</dbReference>
<keyword evidence="3 9" id="KW-0963">Cytoplasm</keyword>
<comment type="caution">
    <text evidence="13">The sequence shown here is derived from an EMBL/GenBank/DDBJ whole genome shotgun (WGS) entry which is preliminary data.</text>
</comment>
<dbReference type="Pfam" id="PF02767">
    <property type="entry name" value="DNA_pol3_beta_2"/>
    <property type="match status" value="1"/>
</dbReference>
<dbReference type="CDD" id="cd00140">
    <property type="entry name" value="beta_clamp"/>
    <property type="match status" value="1"/>
</dbReference>
<evidence type="ECO:0000259" key="11">
    <source>
        <dbReference type="Pfam" id="PF02767"/>
    </source>
</evidence>
<evidence type="ECO:0000313" key="14">
    <source>
        <dbReference type="Proteomes" id="UP000178873"/>
    </source>
</evidence>
<evidence type="ECO:0000313" key="13">
    <source>
        <dbReference type="EMBL" id="OHA17967.1"/>
    </source>
</evidence>
<dbReference type="Gene3D" id="3.70.10.10">
    <property type="match status" value="1"/>
</dbReference>
<dbReference type="GO" id="GO:0008408">
    <property type="term" value="F:3'-5' exonuclease activity"/>
    <property type="evidence" value="ECO:0007669"/>
    <property type="project" value="InterPro"/>
</dbReference>
<gene>
    <name evidence="13" type="ORF">A2664_01285</name>
</gene>
<accession>A0A1G2M280</accession>
<keyword evidence="8" id="KW-0238">DNA-binding</keyword>
<evidence type="ECO:0000259" key="12">
    <source>
        <dbReference type="Pfam" id="PF02768"/>
    </source>
</evidence>
<feature type="domain" description="DNA polymerase III beta sliding clamp C-terminal" evidence="12">
    <location>
        <begin position="245"/>
        <end position="364"/>
    </location>
</feature>
<evidence type="ECO:0000256" key="9">
    <source>
        <dbReference type="PIRNR" id="PIRNR000804"/>
    </source>
</evidence>
<dbReference type="PANTHER" id="PTHR30478:SF0">
    <property type="entry name" value="BETA SLIDING CLAMP"/>
    <property type="match status" value="1"/>
</dbReference>
<dbReference type="AlphaFoldDB" id="A0A1G2M280"/>
<keyword evidence="7 9" id="KW-0239">DNA-directed DNA polymerase</keyword>
<evidence type="ECO:0000256" key="2">
    <source>
        <dbReference type="ARBA" id="ARBA00010752"/>
    </source>
</evidence>
<proteinExistence type="inferred from homology"/>
<dbReference type="InterPro" id="IPR022637">
    <property type="entry name" value="DNA_polIII_beta_cen"/>
</dbReference>
<dbReference type="GO" id="GO:0003887">
    <property type="term" value="F:DNA-directed DNA polymerase activity"/>
    <property type="evidence" value="ECO:0007669"/>
    <property type="project" value="UniProtKB-UniRule"/>
</dbReference>
<evidence type="ECO:0000259" key="10">
    <source>
        <dbReference type="Pfam" id="PF00712"/>
    </source>
</evidence>
<evidence type="ECO:0000256" key="8">
    <source>
        <dbReference type="ARBA" id="ARBA00023125"/>
    </source>
</evidence>
<comment type="subunit">
    <text evidence="9">Forms a ring-shaped head-to-tail homodimer around DNA.</text>
</comment>
<comment type="function">
    <text evidence="9">Confers DNA tethering and processivity to DNA polymerases and other proteins. Acts as a clamp, forming a ring around DNA (a reaction catalyzed by the clamp-loading complex) which diffuses in an ATP-independent manner freely and bidirectionally along dsDNA. Initially characterized for its ability to contact the catalytic subunit of DNA polymerase III (Pol III), a complex, multichain enzyme responsible for most of the replicative synthesis in bacteria; Pol III exhibits 3'-5' exonuclease proofreading activity. The beta chain is required for initiation of replication as well as for processivity of DNA replication.</text>
</comment>
<dbReference type="GO" id="GO:0003677">
    <property type="term" value="F:DNA binding"/>
    <property type="evidence" value="ECO:0007669"/>
    <property type="project" value="UniProtKB-UniRule"/>
</dbReference>
<evidence type="ECO:0000256" key="6">
    <source>
        <dbReference type="ARBA" id="ARBA00022705"/>
    </source>
</evidence>
<dbReference type="SUPFAM" id="SSF55979">
    <property type="entry name" value="DNA clamp"/>
    <property type="match status" value="3"/>
</dbReference>
<dbReference type="EMBL" id="MHRF01000010">
    <property type="protein sequence ID" value="OHA17967.1"/>
    <property type="molecule type" value="Genomic_DNA"/>
</dbReference>
<evidence type="ECO:0000256" key="1">
    <source>
        <dbReference type="ARBA" id="ARBA00004496"/>
    </source>
</evidence>
<dbReference type="SMART" id="SM00480">
    <property type="entry name" value="POL3Bc"/>
    <property type="match status" value="1"/>
</dbReference>
<protein>
    <recommendedName>
        <fullName evidence="9">Beta sliding clamp</fullName>
    </recommendedName>
</protein>
<dbReference type="PANTHER" id="PTHR30478">
    <property type="entry name" value="DNA POLYMERASE III SUBUNIT BETA"/>
    <property type="match status" value="1"/>
</dbReference>
<dbReference type="STRING" id="1802301.A2664_01285"/>
<dbReference type="Pfam" id="PF00712">
    <property type="entry name" value="DNA_pol3_beta"/>
    <property type="match status" value="1"/>
</dbReference>
<sequence>MKVECVKTKISGVISKIERIAGKNQHLPILNCFLLEAIGGELSVSVTNLDLGVVVKLPVRVSVEGRVAVPAVVFAGVLSQLPEDSNVVFELIDTNFVVSTKHTKTNIKTLPTDDFPTIPISKEGARVVLLGADLIKGLQLVAYSSATSSMKPELSSVVVRGDHKDLVFVATDSFRLAEKKIPMKKGVLFDNILLPFKNVADITKIFEGYRGEIELSIHKNQIVLLGGGFCVVSRVVEGNFPDYQQIIPKGATTEGIVLKQDLVSALKLANIFSGTFHEISFHITPNKKLCELSSESGHVGKNVMRLDAVVKGEEISVSFNHRYIMDCFQSISGDSVSLNFNGPHKPLVIRSAGDSSFTYLVMPMNK</sequence>
<dbReference type="GO" id="GO:0006271">
    <property type="term" value="P:DNA strand elongation involved in DNA replication"/>
    <property type="evidence" value="ECO:0007669"/>
    <property type="project" value="TreeGrafter"/>
</dbReference>
<dbReference type="InterPro" id="IPR046938">
    <property type="entry name" value="DNA_clamp_sf"/>
</dbReference>
<feature type="domain" description="DNA polymerase III beta sliding clamp central" evidence="11">
    <location>
        <begin position="134"/>
        <end position="242"/>
    </location>
</feature>
<evidence type="ECO:0000256" key="7">
    <source>
        <dbReference type="ARBA" id="ARBA00022932"/>
    </source>
</evidence>
<keyword evidence="4 9" id="KW-0808">Transferase</keyword>
<dbReference type="InterPro" id="IPR001001">
    <property type="entry name" value="DNA_polIII_beta"/>
</dbReference>
<evidence type="ECO:0000256" key="5">
    <source>
        <dbReference type="ARBA" id="ARBA00022695"/>
    </source>
</evidence>
<organism evidence="13 14">
    <name type="scientific">Candidatus Taylorbacteria bacterium RIFCSPHIGHO2_01_FULL_46_22b</name>
    <dbReference type="NCBI Taxonomy" id="1802301"/>
    <lineage>
        <taxon>Bacteria</taxon>
        <taxon>Candidatus Tayloriibacteriota</taxon>
    </lineage>
</organism>